<keyword evidence="12" id="KW-0752">Steroid biosynthesis</keyword>
<evidence type="ECO:0000256" key="6">
    <source>
        <dbReference type="ARBA" id="ARBA00022548"/>
    </source>
</evidence>
<keyword evidence="7" id="KW-0808">Transferase</keyword>
<keyword evidence="9" id="KW-0418">Kinase</keyword>
<evidence type="ECO:0000313" key="18">
    <source>
        <dbReference type="EMBL" id="GAV05736.1"/>
    </source>
</evidence>
<evidence type="ECO:0000256" key="12">
    <source>
        <dbReference type="ARBA" id="ARBA00022955"/>
    </source>
</evidence>
<dbReference type="FunFam" id="3.40.50.300:FF:001026">
    <property type="entry name" value="Phosphomevalonate kinase"/>
    <property type="match status" value="1"/>
</dbReference>
<dbReference type="InterPro" id="IPR027417">
    <property type="entry name" value="P-loop_NTPase"/>
</dbReference>
<evidence type="ECO:0000256" key="13">
    <source>
        <dbReference type="ARBA" id="ARBA00023011"/>
    </source>
</evidence>
<evidence type="ECO:0000256" key="14">
    <source>
        <dbReference type="ARBA" id="ARBA00023098"/>
    </source>
</evidence>
<keyword evidence="19" id="KW-1185">Reference proteome</keyword>
<evidence type="ECO:0000256" key="15">
    <source>
        <dbReference type="ARBA" id="ARBA00023166"/>
    </source>
</evidence>
<evidence type="ECO:0000256" key="5">
    <source>
        <dbReference type="ARBA" id="ARBA00022516"/>
    </source>
</evidence>
<evidence type="ECO:0000256" key="7">
    <source>
        <dbReference type="ARBA" id="ARBA00022679"/>
    </source>
</evidence>
<evidence type="ECO:0000256" key="8">
    <source>
        <dbReference type="ARBA" id="ARBA00022741"/>
    </source>
</evidence>
<evidence type="ECO:0000256" key="16">
    <source>
        <dbReference type="ARBA" id="ARBA00023221"/>
    </source>
</evidence>
<dbReference type="EMBL" id="BDGG01000012">
    <property type="protein sequence ID" value="GAV05736.1"/>
    <property type="molecule type" value="Genomic_DNA"/>
</dbReference>
<keyword evidence="16" id="KW-0753">Steroid metabolism</keyword>
<dbReference type="PANTHER" id="PTHR13101">
    <property type="entry name" value="PHOSPHOMEVALONATE KINASE"/>
    <property type="match status" value="1"/>
</dbReference>
<keyword evidence="11" id="KW-0067">ATP-binding</keyword>
<evidence type="ECO:0000256" key="11">
    <source>
        <dbReference type="ARBA" id="ARBA00022840"/>
    </source>
</evidence>
<evidence type="ECO:0000256" key="9">
    <source>
        <dbReference type="ARBA" id="ARBA00022777"/>
    </source>
</evidence>
<dbReference type="GO" id="GO:0019287">
    <property type="term" value="P:isopentenyl diphosphate biosynthetic process, mevalonate pathway"/>
    <property type="evidence" value="ECO:0007669"/>
    <property type="project" value="UniProtKB-UniPathway"/>
</dbReference>
<dbReference type="AlphaFoldDB" id="A0A1D1VXQ9"/>
<keyword evidence="8" id="KW-0547">Nucleotide-binding</keyword>
<dbReference type="Proteomes" id="UP000186922">
    <property type="component" value="Unassembled WGS sequence"/>
</dbReference>
<name>A0A1D1VXQ9_RAMVA</name>
<accession>A0A1D1VXQ9</accession>
<evidence type="ECO:0000256" key="4">
    <source>
        <dbReference type="ARBA" id="ARBA00022490"/>
    </source>
</evidence>
<organism evidence="18 19">
    <name type="scientific">Ramazzottius varieornatus</name>
    <name type="common">Water bear</name>
    <name type="synonym">Tardigrade</name>
    <dbReference type="NCBI Taxonomy" id="947166"/>
    <lineage>
        <taxon>Eukaryota</taxon>
        <taxon>Metazoa</taxon>
        <taxon>Ecdysozoa</taxon>
        <taxon>Tardigrada</taxon>
        <taxon>Eutardigrada</taxon>
        <taxon>Parachela</taxon>
        <taxon>Hypsibioidea</taxon>
        <taxon>Ramazzottiidae</taxon>
        <taxon>Ramazzottius</taxon>
    </lineage>
</organism>
<sequence length="277" mass="31675">MSSINGLQHSEAIDCSLSCSRVTLTIAFKQLTGGEHAVRFWEDKKKCSCCFVISLDSRLSSLTNPHDCFRFTTFRMENGDRKNPQVVLILSGKRKSGKDHVASKLLIKFGEEIAAIIRLSGPLKSEYAKSHNLDYETLLSPATYKEDHRADMILFGEKKRQEDSSYWCRLATDMPWIASKKIWIVSDARRITDLEYFRRFPHVITIRVVADEETRNKRGYRFEAGIDDSESECGLDQVTDWDYVLQNNSRDKIEIEIDKLIAFVDEKADSVGDADVS</sequence>
<evidence type="ECO:0000256" key="10">
    <source>
        <dbReference type="ARBA" id="ARBA00022778"/>
    </source>
</evidence>
<dbReference type="STRING" id="947166.A0A1D1VXQ9"/>
<dbReference type="InterPro" id="IPR005919">
    <property type="entry name" value="Pmev_kin_anim"/>
</dbReference>
<proteinExistence type="predicted"/>
<comment type="subcellular location">
    <subcellularLocation>
        <location evidence="1">Cytoplasm</location>
        <location evidence="1">Cytosol</location>
    </subcellularLocation>
</comment>
<reference evidence="18 19" key="1">
    <citation type="journal article" date="2016" name="Nat. Commun.">
        <title>Extremotolerant tardigrade genome and improved radiotolerance of human cultured cells by tardigrade-unique protein.</title>
        <authorList>
            <person name="Hashimoto T."/>
            <person name="Horikawa D.D."/>
            <person name="Saito Y."/>
            <person name="Kuwahara H."/>
            <person name="Kozuka-Hata H."/>
            <person name="Shin-I T."/>
            <person name="Minakuchi Y."/>
            <person name="Ohishi K."/>
            <person name="Motoyama A."/>
            <person name="Aizu T."/>
            <person name="Enomoto A."/>
            <person name="Kondo K."/>
            <person name="Tanaka S."/>
            <person name="Hara Y."/>
            <person name="Koshikawa S."/>
            <person name="Sagara H."/>
            <person name="Miura T."/>
            <person name="Yokobori S."/>
            <person name="Miyagawa K."/>
            <person name="Suzuki Y."/>
            <person name="Kubo T."/>
            <person name="Oyama M."/>
            <person name="Kohara Y."/>
            <person name="Fujiyama A."/>
            <person name="Arakawa K."/>
            <person name="Katayama T."/>
            <person name="Toyoda A."/>
            <person name="Kunieda T."/>
        </authorList>
    </citation>
    <scope>NUCLEOTIDE SEQUENCE [LARGE SCALE GENOMIC DNA]</scope>
    <source>
        <strain evidence="18 19">YOKOZUNA-1</strain>
    </source>
</reference>
<dbReference type="Gene3D" id="3.40.50.300">
    <property type="entry name" value="P-loop containing nucleotide triphosphate hydrolases"/>
    <property type="match status" value="1"/>
</dbReference>
<dbReference type="UniPathway" id="UPA00057">
    <property type="reaction ID" value="UER00099"/>
</dbReference>
<dbReference type="GO" id="GO:0006695">
    <property type="term" value="P:cholesterol biosynthetic process"/>
    <property type="evidence" value="ECO:0007669"/>
    <property type="project" value="UniProtKB-KW"/>
</dbReference>
<evidence type="ECO:0000256" key="2">
    <source>
        <dbReference type="ARBA" id="ARBA00005017"/>
    </source>
</evidence>
<dbReference type="GO" id="GO:0004631">
    <property type="term" value="F:phosphomevalonate kinase activity"/>
    <property type="evidence" value="ECO:0007669"/>
    <property type="project" value="UniProtKB-EC"/>
</dbReference>
<dbReference type="EC" id="2.7.4.2" evidence="3"/>
<keyword evidence="4" id="KW-0963">Cytoplasm</keyword>
<evidence type="ECO:0000256" key="3">
    <source>
        <dbReference type="ARBA" id="ARBA00012958"/>
    </source>
</evidence>
<keyword evidence="10" id="KW-0152">Cholesterol biosynthesis</keyword>
<evidence type="ECO:0000256" key="1">
    <source>
        <dbReference type="ARBA" id="ARBA00004514"/>
    </source>
</evidence>
<dbReference type="Pfam" id="PF04275">
    <property type="entry name" value="P-mevalo_kinase"/>
    <property type="match status" value="1"/>
</dbReference>
<protein>
    <recommendedName>
        <fullName evidence="17">Phosphomevalonate kinase</fullName>
        <ecNumber evidence="3">2.7.4.2</ecNumber>
    </recommendedName>
</protein>
<keyword evidence="6" id="KW-0153">Cholesterol metabolism</keyword>
<dbReference type="OrthoDB" id="2401875at2759"/>
<keyword evidence="13" id="KW-0756">Sterol biosynthesis</keyword>
<evidence type="ECO:0000313" key="19">
    <source>
        <dbReference type="Proteomes" id="UP000186922"/>
    </source>
</evidence>
<comment type="caution">
    <text evidence="18">The sequence shown here is derived from an EMBL/GenBank/DDBJ whole genome shotgun (WGS) entry which is preliminary data.</text>
</comment>
<keyword evidence="15" id="KW-1207">Sterol metabolism</keyword>
<evidence type="ECO:0000256" key="17">
    <source>
        <dbReference type="ARBA" id="ARBA00034549"/>
    </source>
</evidence>
<keyword evidence="5" id="KW-0444">Lipid biosynthesis</keyword>
<dbReference type="GO" id="GO:0005829">
    <property type="term" value="C:cytosol"/>
    <property type="evidence" value="ECO:0007669"/>
    <property type="project" value="UniProtKB-SubCell"/>
</dbReference>
<gene>
    <name evidence="18" type="primary">RvY_15817-1</name>
    <name evidence="18" type="synonym">RvY_15817.1</name>
    <name evidence="18" type="ORF">RvY_15817</name>
</gene>
<dbReference type="PANTHER" id="PTHR13101:SF1">
    <property type="entry name" value="PHOSPHOMEVALONATE KINASE"/>
    <property type="match status" value="1"/>
</dbReference>
<keyword evidence="14" id="KW-0443">Lipid metabolism</keyword>
<comment type="pathway">
    <text evidence="2">Isoprenoid biosynthesis; isopentenyl diphosphate biosynthesis via mevalonate pathway; isopentenyl diphosphate from (R)-mevalonate: step 2/3.</text>
</comment>
<dbReference type="GO" id="GO:0005524">
    <property type="term" value="F:ATP binding"/>
    <property type="evidence" value="ECO:0007669"/>
    <property type="project" value="UniProtKB-KW"/>
</dbReference>